<evidence type="ECO:0000256" key="1">
    <source>
        <dbReference type="SAM" id="Phobius"/>
    </source>
</evidence>
<gene>
    <name evidence="2" type="ORF">UW35_C0015G0014</name>
</gene>
<evidence type="ECO:0008006" key="4">
    <source>
        <dbReference type="Google" id="ProtNLM"/>
    </source>
</evidence>
<dbReference type="Proteomes" id="UP000033861">
    <property type="component" value="Unassembled WGS sequence"/>
</dbReference>
<dbReference type="EMBL" id="LCHZ01000015">
    <property type="protein sequence ID" value="KKT46389.1"/>
    <property type="molecule type" value="Genomic_DNA"/>
</dbReference>
<reference evidence="2 3" key="1">
    <citation type="journal article" date="2015" name="Nature">
        <title>rRNA introns, odd ribosomes, and small enigmatic genomes across a large radiation of phyla.</title>
        <authorList>
            <person name="Brown C.T."/>
            <person name="Hug L.A."/>
            <person name="Thomas B.C."/>
            <person name="Sharon I."/>
            <person name="Castelle C.J."/>
            <person name="Singh A."/>
            <person name="Wilkins M.J."/>
            <person name="Williams K.H."/>
            <person name="Banfield J.F."/>
        </authorList>
    </citation>
    <scope>NUCLEOTIDE SEQUENCE [LARGE SCALE GENOMIC DNA]</scope>
</reference>
<keyword evidence="1" id="KW-1133">Transmembrane helix</keyword>
<keyword evidence="1" id="KW-0472">Membrane</keyword>
<proteinExistence type="predicted"/>
<protein>
    <recommendedName>
        <fullName evidence="4">LysM domain-containing protein</fullName>
    </recommendedName>
</protein>
<evidence type="ECO:0000313" key="2">
    <source>
        <dbReference type="EMBL" id="KKT46389.1"/>
    </source>
</evidence>
<name>A0A0G1KEV1_9BACT</name>
<accession>A0A0G1KEV1</accession>
<organism evidence="2 3">
    <name type="scientific">Candidatus Collierbacteria bacterium GW2011_GWF2_44_15</name>
    <dbReference type="NCBI Taxonomy" id="1618404"/>
    <lineage>
        <taxon>Bacteria</taxon>
        <taxon>Candidatus Collieribacteriota</taxon>
    </lineage>
</organism>
<comment type="caution">
    <text evidence="2">The sequence shown here is derived from an EMBL/GenBank/DDBJ whole genome shotgun (WGS) entry which is preliminary data.</text>
</comment>
<evidence type="ECO:0000313" key="3">
    <source>
        <dbReference type="Proteomes" id="UP000033861"/>
    </source>
</evidence>
<keyword evidence="1" id="KW-0812">Transmembrane</keyword>
<sequence>MLVFKLEMNKAQKILLGLNLLIGVLILLIYLRPPNSSRVVSDSTIIPNRNDCEYGVFDYNYDVYVVKPGDNITSVANNKLGDIKRAGEIILLNKSKYPTLLTRPEYLERNWALKLPPLEFVINSERQMITFKGHIHENSSDHFRVNVTEKSSNTHIYDSKNTSYLLNGIKTVKQQIPNGACFEADIENTGRLVNSIREIRVTNVK</sequence>
<dbReference type="AlphaFoldDB" id="A0A0G1KEV1"/>
<feature type="transmembrane region" description="Helical" evidence="1">
    <location>
        <begin position="14"/>
        <end position="31"/>
    </location>
</feature>